<feature type="compositionally biased region" description="Polar residues" evidence="3">
    <location>
        <begin position="301"/>
        <end position="315"/>
    </location>
</feature>
<feature type="region of interest" description="Disordered" evidence="3">
    <location>
        <begin position="701"/>
        <end position="722"/>
    </location>
</feature>
<evidence type="ECO:0000259" key="4">
    <source>
        <dbReference type="PROSITE" id="PS50001"/>
    </source>
</evidence>
<dbReference type="Pfam" id="PF00017">
    <property type="entry name" value="SH2"/>
    <property type="match status" value="1"/>
</dbReference>
<dbReference type="InterPro" id="IPR037191">
    <property type="entry name" value="VPS9_dom_sf"/>
</dbReference>
<reference evidence="6 7" key="1">
    <citation type="submission" date="2015-07" db="EMBL/GenBank/DDBJ databases">
        <title>The genome of Melipona quadrifasciata.</title>
        <authorList>
            <person name="Pan H."/>
            <person name="Kapheim K."/>
        </authorList>
    </citation>
    <scope>NUCLEOTIDE SEQUENCE [LARGE SCALE GENOMIC DNA]</scope>
    <source>
        <strain evidence="6">0111107301</strain>
        <tissue evidence="6">Whole body</tissue>
    </source>
</reference>
<feature type="region of interest" description="Disordered" evidence="3">
    <location>
        <begin position="80"/>
        <end position="107"/>
    </location>
</feature>
<feature type="region of interest" description="Disordered" evidence="3">
    <location>
        <begin position="446"/>
        <end position="468"/>
    </location>
</feature>
<feature type="region of interest" description="Disordered" evidence="3">
    <location>
        <begin position="942"/>
        <end position="1007"/>
    </location>
</feature>
<evidence type="ECO:0000256" key="3">
    <source>
        <dbReference type="SAM" id="MobiDB-lite"/>
    </source>
</evidence>
<feature type="region of interest" description="Disordered" evidence="3">
    <location>
        <begin position="295"/>
        <end position="333"/>
    </location>
</feature>
<evidence type="ECO:0000313" key="7">
    <source>
        <dbReference type="Proteomes" id="UP000053105"/>
    </source>
</evidence>
<proteinExistence type="predicted"/>
<organism evidence="6 7">
    <name type="scientific">Melipona quadrifasciata</name>
    <dbReference type="NCBI Taxonomy" id="166423"/>
    <lineage>
        <taxon>Eukaryota</taxon>
        <taxon>Metazoa</taxon>
        <taxon>Ecdysozoa</taxon>
        <taxon>Arthropoda</taxon>
        <taxon>Hexapoda</taxon>
        <taxon>Insecta</taxon>
        <taxon>Pterygota</taxon>
        <taxon>Neoptera</taxon>
        <taxon>Endopterygota</taxon>
        <taxon>Hymenoptera</taxon>
        <taxon>Apocrita</taxon>
        <taxon>Aculeata</taxon>
        <taxon>Apoidea</taxon>
        <taxon>Anthophila</taxon>
        <taxon>Apidae</taxon>
        <taxon>Melipona</taxon>
    </lineage>
</organism>
<name>A0A0N0BDJ9_9HYME</name>
<feature type="compositionally biased region" description="Polar residues" evidence="3">
    <location>
        <begin position="607"/>
        <end position="616"/>
    </location>
</feature>
<keyword evidence="2" id="KW-0727">SH2 domain</keyword>
<accession>A0A0N0BDJ9</accession>
<dbReference type="PROSITE" id="PS51205">
    <property type="entry name" value="VPS9"/>
    <property type="match status" value="1"/>
</dbReference>
<dbReference type="PANTHER" id="PTHR23101:SF104">
    <property type="entry name" value="PROTEIN SPRINT"/>
    <property type="match status" value="1"/>
</dbReference>
<dbReference type="GO" id="GO:0005829">
    <property type="term" value="C:cytosol"/>
    <property type="evidence" value="ECO:0007669"/>
    <property type="project" value="TreeGrafter"/>
</dbReference>
<evidence type="ECO:0000313" key="6">
    <source>
        <dbReference type="EMBL" id="KOX70568.1"/>
    </source>
</evidence>
<dbReference type="PANTHER" id="PTHR23101">
    <property type="entry name" value="RAB GDP/GTP EXCHANGE FACTOR"/>
    <property type="match status" value="1"/>
</dbReference>
<dbReference type="OrthoDB" id="21085at2759"/>
<dbReference type="Gene3D" id="1.20.1050.80">
    <property type="entry name" value="VPS9 domain"/>
    <property type="match status" value="1"/>
</dbReference>
<dbReference type="PROSITE" id="PS50001">
    <property type="entry name" value="SH2"/>
    <property type="match status" value="1"/>
</dbReference>
<dbReference type="SMART" id="SM00167">
    <property type="entry name" value="VPS9"/>
    <property type="match status" value="1"/>
</dbReference>
<evidence type="ECO:0000256" key="2">
    <source>
        <dbReference type="PROSITE-ProRule" id="PRU00191"/>
    </source>
</evidence>
<dbReference type="Gene3D" id="3.30.505.10">
    <property type="entry name" value="SH2 domain"/>
    <property type="match status" value="1"/>
</dbReference>
<feature type="compositionally biased region" description="Low complexity" evidence="3">
    <location>
        <begin position="254"/>
        <end position="278"/>
    </location>
</feature>
<dbReference type="STRING" id="166423.A0A0N0BDJ9"/>
<dbReference type="GO" id="GO:0005085">
    <property type="term" value="F:guanyl-nucleotide exchange factor activity"/>
    <property type="evidence" value="ECO:0007669"/>
    <property type="project" value="InterPro"/>
</dbReference>
<dbReference type="Proteomes" id="UP000053105">
    <property type="component" value="Unassembled WGS sequence"/>
</dbReference>
<feature type="domain" description="VPS9" evidence="5">
    <location>
        <begin position="1141"/>
        <end position="1285"/>
    </location>
</feature>
<keyword evidence="1" id="KW-0343">GTPase activation</keyword>
<dbReference type="SUPFAM" id="SSF55550">
    <property type="entry name" value="SH2 domain"/>
    <property type="match status" value="1"/>
</dbReference>
<dbReference type="SMART" id="SM00252">
    <property type="entry name" value="SH2"/>
    <property type="match status" value="1"/>
</dbReference>
<protein>
    <submittedName>
        <fullName evidence="6">Protein sprint</fullName>
    </submittedName>
</protein>
<feature type="compositionally biased region" description="Polar residues" evidence="3">
    <location>
        <begin position="491"/>
        <end position="523"/>
    </location>
</feature>
<dbReference type="InterPro" id="IPR045046">
    <property type="entry name" value="Vps9-like"/>
</dbReference>
<feature type="region of interest" description="Disordered" evidence="3">
    <location>
        <begin position="782"/>
        <end position="812"/>
    </location>
</feature>
<dbReference type="GO" id="GO:0030139">
    <property type="term" value="C:endocytic vesicle"/>
    <property type="evidence" value="ECO:0007669"/>
    <property type="project" value="TreeGrafter"/>
</dbReference>
<dbReference type="InterPro" id="IPR000980">
    <property type="entry name" value="SH2"/>
</dbReference>
<keyword evidence="7" id="KW-1185">Reference proteome</keyword>
<feature type="compositionally biased region" description="Basic and acidic residues" evidence="3">
    <location>
        <begin position="959"/>
        <end position="977"/>
    </location>
</feature>
<sequence>MLPPILNNINSDILTLYTNPGSGRSVATRATRGRYAEIGVKRSDVFLEPYLQQHGTVQVVSSPSTPPPNPLQHHQLTQLHHVQSEESLSSGGSATSGGSSSSTEDSGSEIACDITLIERLIRSHPIWFLPGIQRAGAFHLLQGKEEGNFVVRQSSQSDTMALSVRLPPGKGPYIEHYLIQANKGKLSLETSENRFDNIPSLIAHYSQCCDELPVQLTLPRAMREAKNRQQLSSLALLGQEFWRYPMANPKPPESSSSNTSSLSSFRGGNNNLNNNNNNIHTPTTESIVLNLAPISSHDTRSSSPTGALTTTTFASSLPRQPRPTPPNTLNLTTFNEPLDLKKEKISPSDKLSQKLISPNLVQSVRCPSPVVHNVESNVLSPVQDTKVESKTTAETSKSTVIELSRTRFSSVSTSMTNFHQNVSTFNNLSCTTSPVLPEIRNIITENHTTGQNVKTPPPPPPRWAKPGIGQSQNNFNVTTTVTFNVNHISDIGSSQNTPSDPNTSLLSPQSATSNKSLISNFSVKSPLSPTTPVLSPMSKLVPNMGSKTPNVLSPTTPSSTSKSKRRRDREARKNSQHYQESDILESYYRSSPGDKISDYEDIWNTTDQSNHSTWSPNDKLARNDGPANPQDRLRNSNDRLMVPDRVINSNSERNFNERLPASEQLIVRNDRMIVRNDKSIGNEKLSYKEMTSPEFSSFKPVQDVKPVEQSNGSPEETGMGRRPDLLSRVCSANSLNSPSTVTPPRNKLGLMLAKSESNSPLTPESKQGSPFYAEPADAIAQNAAIIPRRRPRNNPATNKYRHSEPGWLQTPVGANFNQLHPIDWEESEETEDKTPLISSSVDNLAKRLGTKETKKIPRAKPVQPPKIRTKVFNDTSWAVDSSWEFIGNEGDDCEPDYDCDADYEGDNVARKFPDEECDRDVVGNTLTVQSIILQRYPELLKPPDTSESLYSDRNSSYDNVEKRNEREEVGDSRKDQAYDSSEWETPLETDESDVERMKRNKSFKERLDPLLSPPRLQALRNRDNTGTGSTIRSYALQLAADKTTTFSQNIDNFIQCTKEGKEASPHVVMRNIRQFMSGMKNYLVKHGEREFEKEVEKERIKLKPNEFLNLDAILEGVMMRLVVRPLREHVYRLFIEHYVATGSLQTLAENIQHAQGKHIQDLGVRPKIIPPSEASLELILKYIDRLQKADSPLDKLENLLGAISAIFNSVKHANSGKHVTLGADDLLPLLVWVLVRGKVVAAEVEAEYMWGLLHPSLLTGEGGYYLTTLSSAVHVLKMFKSSQGTMSTLNKPYSVTTNVHKSSLTAFSLTSELTRRSLGRRPVLNLRTNDKTNEFGAPVLCSFAFCECNDRVIKEIDLYQEKKERAFVPSGNQDDGQNIIGDQTVGIYSSVCDVINNRPILSACDINI</sequence>
<dbReference type="Pfam" id="PF02204">
    <property type="entry name" value="VPS9"/>
    <property type="match status" value="1"/>
</dbReference>
<dbReference type="EMBL" id="KQ435859">
    <property type="protein sequence ID" value="KOX70568.1"/>
    <property type="molecule type" value="Genomic_DNA"/>
</dbReference>
<feature type="compositionally biased region" description="Polar residues" evidence="3">
    <location>
        <begin position="945"/>
        <end position="958"/>
    </location>
</feature>
<dbReference type="InterPro" id="IPR003123">
    <property type="entry name" value="VPS9"/>
</dbReference>
<feature type="region of interest" description="Disordered" evidence="3">
    <location>
        <begin position="607"/>
        <end position="636"/>
    </location>
</feature>
<feature type="compositionally biased region" description="Low complexity" evidence="3">
    <location>
        <begin position="525"/>
        <end position="538"/>
    </location>
</feature>
<feature type="domain" description="SH2" evidence="4">
    <location>
        <begin position="127"/>
        <end position="220"/>
    </location>
</feature>
<feature type="region of interest" description="Disordered" evidence="3">
    <location>
        <begin position="247"/>
        <end position="281"/>
    </location>
</feature>
<dbReference type="GO" id="GO:0031267">
    <property type="term" value="F:small GTPase binding"/>
    <property type="evidence" value="ECO:0007669"/>
    <property type="project" value="TreeGrafter"/>
</dbReference>
<feature type="region of interest" description="Disordered" evidence="3">
    <location>
        <begin position="489"/>
        <end position="591"/>
    </location>
</feature>
<dbReference type="InterPro" id="IPR036860">
    <property type="entry name" value="SH2_dom_sf"/>
</dbReference>
<feature type="compositionally biased region" description="Basic and acidic residues" evidence="3">
    <location>
        <begin position="994"/>
        <end position="1007"/>
    </location>
</feature>
<dbReference type="GO" id="GO:0005096">
    <property type="term" value="F:GTPase activator activity"/>
    <property type="evidence" value="ECO:0007669"/>
    <property type="project" value="UniProtKB-KW"/>
</dbReference>
<evidence type="ECO:0000256" key="1">
    <source>
        <dbReference type="ARBA" id="ARBA00022468"/>
    </source>
</evidence>
<evidence type="ECO:0000259" key="5">
    <source>
        <dbReference type="PROSITE" id="PS51205"/>
    </source>
</evidence>
<gene>
    <name evidence="6" type="ORF">WN51_02624</name>
</gene>
<dbReference type="GO" id="GO:0016192">
    <property type="term" value="P:vesicle-mediated transport"/>
    <property type="evidence" value="ECO:0007669"/>
    <property type="project" value="InterPro"/>
</dbReference>
<feature type="compositionally biased region" description="Acidic residues" evidence="3">
    <location>
        <begin position="981"/>
        <end position="993"/>
    </location>
</feature>
<dbReference type="SUPFAM" id="SSF109993">
    <property type="entry name" value="VPS9 domain"/>
    <property type="match status" value="1"/>
</dbReference>
<dbReference type="Pfam" id="PF23268">
    <property type="entry name" value="RIN1"/>
    <property type="match status" value="1"/>
</dbReference>